<dbReference type="InterPro" id="IPR011766">
    <property type="entry name" value="TPP_enzyme_TPP-bd"/>
</dbReference>
<keyword evidence="7" id="KW-0378">Hydrolase</keyword>
<dbReference type="CDD" id="cd07035">
    <property type="entry name" value="TPP_PYR_POX_like"/>
    <property type="match status" value="1"/>
</dbReference>
<dbReference type="InterPro" id="IPR029035">
    <property type="entry name" value="DHS-like_NAD/FAD-binding_dom"/>
</dbReference>
<dbReference type="InterPro" id="IPR000399">
    <property type="entry name" value="TPP-bd_CS"/>
</dbReference>
<sequence>MTRLTVAQAVVRFLARQWSERDGVERRFFGGCVGIFGHGNVAGLGQALAADDELPYLLSRNEQAMVHTAAAYARASNRLATLACTTSIGPGATNMVTGAAGATINRLPVLLLPGDLFSTRVASPLLQELEDQRSYDVSVNDCLRPVSRYWDRVNRPEQLPAALLAAMRVLTDPAETGAVTLALPQDVQAEAYDWPDELFARRVWHVPRPRPERAALDRAAARLRSAGRPVIVAGGGVIYGEATEELRAFAERFGVPVAETQAGKGALPHGHPLALGAVGATGTTAANTLAREADVVIGVGTRYSDFTTASRTLFAPDAAFVNVNVTGFDAAKLSGLQLVADAREGLAELAAALDGWSAPPALRERAGQLTRAWDAAVDAAFALEGTPPSQAAVIGAVNAAAGQDGVVVCAAGSMPGDLHKLWRPSGPGSYHVEYGYSCMGYEIAGGLGVKLAAPEREVFVLVGDGSYLMMAQELVTAVAEGVKLTVVLVDNSGFASIGRLSESVGARRLGTAYTGRDGGPLPVDLAANAASLGASVVRAETVADLRKALDAARAGDGTTVIHVRTDRLADDVPSSEAWWDVPVAQVGPAAEIRQEYAAGKRAQHLHLAPPD</sequence>
<feature type="domain" description="Thiamine pyrophosphate enzyme central" evidence="4">
    <location>
        <begin position="216"/>
        <end position="349"/>
    </location>
</feature>
<keyword evidence="2 3" id="KW-0786">Thiamine pyrophosphate</keyword>
<gene>
    <name evidence="7" type="primary">iolD</name>
    <name evidence="7" type="ORF">MF672_048015</name>
</gene>
<keyword evidence="8" id="KW-1185">Reference proteome</keyword>
<dbReference type="InterPro" id="IPR045229">
    <property type="entry name" value="TPP_enz"/>
</dbReference>
<evidence type="ECO:0000256" key="1">
    <source>
        <dbReference type="ARBA" id="ARBA00007812"/>
    </source>
</evidence>
<reference evidence="7 8" key="1">
    <citation type="submission" date="2022-04" db="EMBL/GenBank/DDBJ databases">
        <title>Genome draft of Actinomadura sp. ATCC 31491.</title>
        <authorList>
            <person name="Shi X."/>
            <person name="Du Y."/>
        </authorList>
    </citation>
    <scope>NUCLEOTIDE SEQUENCE [LARGE SCALE GENOMIC DNA]</scope>
    <source>
        <strain evidence="7 8">ATCC 31491</strain>
    </source>
</reference>
<dbReference type="EC" id="3.7.1.22" evidence="7"/>
<dbReference type="Pfam" id="PF02775">
    <property type="entry name" value="TPP_enzyme_C"/>
    <property type="match status" value="1"/>
</dbReference>
<dbReference type="EMBL" id="JAKRKC020000003">
    <property type="protein sequence ID" value="MCK2221501.1"/>
    <property type="molecule type" value="Genomic_DNA"/>
</dbReference>
<evidence type="ECO:0000259" key="4">
    <source>
        <dbReference type="Pfam" id="PF00205"/>
    </source>
</evidence>
<organism evidence="7 8">
    <name type="scientific">Actinomadura luzonensis</name>
    <dbReference type="NCBI Taxonomy" id="2805427"/>
    <lineage>
        <taxon>Bacteria</taxon>
        <taxon>Bacillati</taxon>
        <taxon>Actinomycetota</taxon>
        <taxon>Actinomycetes</taxon>
        <taxon>Streptosporangiales</taxon>
        <taxon>Thermomonosporaceae</taxon>
        <taxon>Actinomadura</taxon>
    </lineage>
</organism>
<feature type="domain" description="Thiamine pyrophosphate enzyme N-terminal TPP-binding" evidence="6">
    <location>
        <begin position="34"/>
        <end position="129"/>
    </location>
</feature>
<evidence type="ECO:0000313" key="7">
    <source>
        <dbReference type="EMBL" id="MCK2221501.1"/>
    </source>
</evidence>
<comment type="similarity">
    <text evidence="1 3">Belongs to the TPP enzyme family.</text>
</comment>
<feature type="domain" description="Thiamine pyrophosphate enzyme TPP-binding" evidence="5">
    <location>
        <begin position="411"/>
        <end position="563"/>
    </location>
</feature>
<accession>A0ABT0GA68</accession>
<dbReference type="InterPro" id="IPR030817">
    <property type="entry name" value="Myo_inos_IolD"/>
</dbReference>
<dbReference type="PANTHER" id="PTHR18968:SF9">
    <property type="entry name" value="3D-(3,5_4)-TRIHYDROXYCYCLOHEXANE-1,2-DIONE HYDROLASE"/>
    <property type="match status" value="1"/>
</dbReference>
<comment type="caution">
    <text evidence="7">The sequence shown here is derived from an EMBL/GenBank/DDBJ whole genome shotgun (WGS) entry which is preliminary data.</text>
</comment>
<dbReference type="PANTHER" id="PTHR18968">
    <property type="entry name" value="THIAMINE PYROPHOSPHATE ENZYMES"/>
    <property type="match status" value="1"/>
</dbReference>
<dbReference type="Proteomes" id="UP001317259">
    <property type="component" value="Unassembled WGS sequence"/>
</dbReference>
<dbReference type="PROSITE" id="PS00187">
    <property type="entry name" value="TPP_ENZYMES"/>
    <property type="match status" value="1"/>
</dbReference>
<evidence type="ECO:0000259" key="6">
    <source>
        <dbReference type="Pfam" id="PF02776"/>
    </source>
</evidence>
<proteinExistence type="inferred from homology"/>
<dbReference type="NCBIfam" id="TIGR04377">
    <property type="entry name" value="myo_inos_iolD"/>
    <property type="match status" value="1"/>
</dbReference>
<dbReference type="Gene3D" id="3.40.50.970">
    <property type="match status" value="2"/>
</dbReference>
<dbReference type="InterPro" id="IPR012000">
    <property type="entry name" value="Thiamin_PyroP_enz_cen_dom"/>
</dbReference>
<protein>
    <submittedName>
        <fullName evidence="7">3D-(3,5/4)-trihydroxycyclohexane-1,2-dione acylhydrolase (Decyclizing)</fullName>
        <ecNumber evidence="7">3.7.1.22</ecNumber>
    </submittedName>
</protein>
<dbReference type="GO" id="GO:0102481">
    <property type="term" value="F:3D-(3,5/4)-trihydroxycyclohexane-1,2-dione hydrolase activity"/>
    <property type="evidence" value="ECO:0007669"/>
    <property type="project" value="UniProtKB-EC"/>
</dbReference>
<name>A0ABT0GA68_9ACTN</name>
<evidence type="ECO:0000259" key="5">
    <source>
        <dbReference type="Pfam" id="PF02775"/>
    </source>
</evidence>
<dbReference type="SUPFAM" id="SSF52467">
    <property type="entry name" value="DHS-like NAD/FAD-binding domain"/>
    <property type="match status" value="1"/>
</dbReference>
<evidence type="ECO:0000256" key="3">
    <source>
        <dbReference type="RuleBase" id="RU362132"/>
    </source>
</evidence>
<dbReference type="SUPFAM" id="SSF52518">
    <property type="entry name" value="Thiamin diphosphate-binding fold (THDP-binding)"/>
    <property type="match status" value="2"/>
</dbReference>
<dbReference type="Pfam" id="PF02776">
    <property type="entry name" value="TPP_enzyme_N"/>
    <property type="match status" value="1"/>
</dbReference>
<dbReference type="InterPro" id="IPR012001">
    <property type="entry name" value="Thiamin_PyroP_enz_TPP-bd_dom"/>
</dbReference>
<evidence type="ECO:0000256" key="2">
    <source>
        <dbReference type="ARBA" id="ARBA00023052"/>
    </source>
</evidence>
<dbReference type="RefSeq" id="WP_242374495.1">
    <property type="nucleotide sequence ID" value="NZ_JAKRKC020000003.1"/>
</dbReference>
<evidence type="ECO:0000313" key="8">
    <source>
        <dbReference type="Proteomes" id="UP001317259"/>
    </source>
</evidence>
<dbReference type="InterPro" id="IPR029061">
    <property type="entry name" value="THDP-binding"/>
</dbReference>
<dbReference type="Pfam" id="PF00205">
    <property type="entry name" value="TPP_enzyme_M"/>
    <property type="match status" value="1"/>
</dbReference>
<dbReference type="Gene3D" id="3.40.50.1220">
    <property type="entry name" value="TPP-binding domain"/>
    <property type="match status" value="1"/>
</dbReference>